<dbReference type="GO" id="GO:0005886">
    <property type="term" value="C:plasma membrane"/>
    <property type="evidence" value="ECO:0007669"/>
    <property type="project" value="UniProtKB-SubCell"/>
</dbReference>
<evidence type="ECO:0000313" key="14">
    <source>
        <dbReference type="Proteomes" id="UP000242188"/>
    </source>
</evidence>
<dbReference type="PANTHER" id="PTHR24245:SF0">
    <property type="entry name" value="G-PROTEIN COUPLED RECEPTORS FAMILY 1 PROFILE DOMAIN-CONTAINING PROTEIN"/>
    <property type="match status" value="1"/>
</dbReference>
<feature type="domain" description="G-protein coupled receptors family 1 profile" evidence="12">
    <location>
        <begin position="63"/>
        <end position="335"/>
    </location>
</feature>
<dbReference type="Gene3D" id="1.20.1070.10">
    <property type="entry name" value="Rhodopsin 7-helix transmembrane proteins"/>
    <property type="match status" value="1"/>
</dbReference>
<organism evidence="13 14">
    <name type="scientific">Mizuhopecten yessoensis</name>
    <name type="common">Japanese scallop</name>
    <name type="synonym">Patinopecten yessoensis</name>
    <dbReference type="NCBI Taxonomy" id="6573"/>
    <lineage>
        <taxon>Eukaryota</taxon>
        <taxon>Metazoa</taxon>
        <taxon>Spiralia</taxon>
        <taxon>Lophotrochozoa</taxon>
        <taxon>Mollusca</taxon>
        <taxon>Bivalvia</taxon>
        <taxon>Autobranchia</taxon>
        <taxon>Pteriomorphia</taxon>
        <taxon>Pectinida</taxon>
        <taxon>Pectinoidea</taxon>
        <taxon>Pectinidae</taxon>
        <taxon>Mizuhopecten</taxon>
    </lineage>
</organism>
<dbReference type="OrthoDB" id="10018052at2759"/>
<keyword evidence="8" id="KW-0325">Glycoprotein</keyword>
<comment type="subcellular location">
    <subcellularLocation>
        <location evidence="1">Cell membrane</location>
        <topology evidence="1">Multi-pass membrane protein</topology>
    </subcellularLocation>
</comment>
<gene>
    <name evidence="13" type="ORF">KP79_PYT07388</name>
</gene>
<dbReference type="EMBL" id="NEDP02005482">
    <property type="protein sequence ID" value="OWF40178.1"/>
    <property type="molecule type" value="Genomic_DNA"/>
</dbReference>
<dbReference type="GO" id="GO:0004930">
    <property type="term" value="F:G protein-coupled receptor activity"/>
    <property type="evidence" value="ECO:0007669"/>
    <property type="project" value="UniProtKB-KW"/>
</dbReference>
<accession>A0A210PUL4</accession>
<dbReference type="STRING" id="6573.A0A210PUL4"/>
<feature type="transmembrane region" description="Helical" evidence="11">
    <location>
        <begin position="162"/>
        <end position="185"/>
    </location>
</feature>
<dbReference type="FunFam" id="1.20.1070.10:FF:000080">
    <property type="entry name" value="probable G-protein coupled receptor 63"/>
    <property type="match status" value="1"/>
</dbReference>
<keyword evidence="2" id="KW-1003">Cell membrane</keyword>
<dbReference type="PRINTS" id="PR00237">
    <property type="entry name" value="GPCRRHODOPSN"/>
</dbReference>
<reference evidence="13 14" key="1">
    <citation type="journal article" date="2017" name="Nat. Ecol. Evol.">
        <title>Scallop genome provides insights into evolution of bilaterian karyotype and development.</title>
        <authorList>
            <person name="Wang S."/>
            <person name="Zhang J."/>
            <person name="Jiao W."/>
            <person name="Li J."/>
            <person name="Xun X."/>
            <person name="Sun Y."/>
            <person name="Guo X."/>
            <person name="Huan P."/>
            <person name="Dong B."/>
            <person name="Zhang L."/>
            <person name="Hu X."/>
            <person name="Sun X."/>
            <person name="Wang J."/>
            <person name="Zhao C."/>
            <person name="Wang Y."/>
            <person name="Wang D."/>
            <person name="Huang X."/>
            <person name="Wang R."/>
            <person name="Lv J."/>
            <person name="Li Y."/>
            <person name="Zhang Z."/>
            <person name="Liu B."/>
            <person name="Lu W."/>
            <person name="Hui Y."/>
            <person name="Liang J."/>
            <person name="Zhou Z."/>
            <person name="Hou R."/>
            <person name="Li X."/>
            <person name="Liu Y."/>
            <person name="Li H."/>
            <person name="Ning X."/>
            <person name="Lin Y."/>
            <person name="Zhao L."/>
            <person name="Xing Q."/>
            <person name="Dou J."/>
            <person name="Li Y."/>
            <person name="Mao J."/>
            <person name="Guo H."/>
            <person name="Dou H."/>
            <person name="Li T."/>
            <person name="Mu C."/>
            <person name="Jiang W."/>
            <person name="Fu Q."/>
            <person name="Fu X."/>
            <person name="Miao Y."/>
            <person name="Liu J."/>
            <person name="Yu Q."/>
            <person name="Li R."/>
            <person name="Liao H."/>
            <person name="Li X."/>
            <person name="Kong Y."/>
            <person name="Jiang Z."/>
            <person name="Chourrout D."/>
            <person name="Li R."/>
            <person name="Bao Z."/>
        </authorList>
    </citation>
    <scope>NUCLEOTIDE SEQUENCE [LARGE SCALE GENOMIC DNA]</scope>
    <source>
        <strain evidence="13 14">PY_sf001</strain>
    </source>
</reference>
<dbReference type="InterPro" id="IPR051880">
    <property type="entry name" value="GPC_Orphan_Receptors"/>
</dbReference>
<feature type="transmembrane region" description="Helical" evidence="11">
    <location>
        <begin position="84"/>
        <end position="109"/>
    </location>
</feature>
<evidence type="ECO:0000256" key="6">
    <source>
        <dbReference type="ARBA" id="ARBA00023136"/>
    </source>
</evidence>
<dbReference type="PANTHER" id="PTHR24245">
    <property type="entry name" value="G-PROTEIN COUPLED RECEPTOR"/>
    <property type="match status" value="1"/>
</dbReference>
<proteinExistence type="inferred from homology"/>
<dbReference type="InterPro" id="IPR017452">
    <property type="entry name" value="GPCR_Rhodpsn_7TM"/>
</dbReference>
<dbReference type="Pfam" id="PF00001">
    <property type="entry name" value="7tm_1"/>
    <property type="match status" value="1"/>
</dbReference>
<feature type="transmembrane region" description="Helical" evidence="11">
    <location>
        <begin position="317"/>
        <end position="335"/>
    </location>
</feature>
<sequence length="384" mass="43611">MNDANISIGRNWSACILHTSALRSENDTDSATKQFPDDADLPEGAEIFLGLLLVCMIVISFLGNSVVCFIVYQKSAMRSAINLLLTNMAFSDICTATFSMTFSFSALFWKEHILGPESCKVMLFLLDTFVSVSVFMILTISMDRYMIIVQRKDRLTTCRAKMLMITSWLVSMAMAFPSTVGWGDYKFVRSHTICRLTFDGQANDVGFMILKLCVTYFLPVVVMTFSFIQILGAVRKNKCRVHNHPNMDFSVSVISNNGRLGIPVLQRSFRVSLDMSFKTRAFKTILILFITFVLCWTPHALNTIISQYQGTVSRTRHLILLWVGYANSAINPIIYSIRIKKFRQTCGMWFPSRLKARTNMTSVTKRRVNPSAMYEFQEPSNTSN</sequence>
<protein>
    <submittedName>
        <fullName evidence="13">G-protein coupled receptor 63</fullName>
    </submittedName>
</protein>
<feature type="transmembrane region" description="Helical" evidence="11">
    <location>
        <begin position="121"/>
        <end position="141"/>
    </location>
</feature>
<dbReference type="Proteomes" id="UP000242188">
    <property type="component" value="Unassembled WGS sequence"/>
</dbReference>
<keyword evidence="9 10" id="KW-0807">Transducer</keyword>
<evidence type="ECO:0000256" key="2">
    <source>
        <dbReference type="ARBA" id="ARBA00022475"/>
    </source>
</evidence>
<evidence type="ECO:0000256" key="3">
    <source>
        <dbReference type="ARBA" id="ARBA00022692"/>
    </source>
</evidence>
<dbReference type="PROSITE" id="PS50262">
    <property type="entry name" value="G_PROTEIN_RECEP_F1_2"/>
    <property type="match status" value="1"/>
</dbReference>
<evidence type="ECO:0000256" key="5">
    <source>
        <dbReference type="ARBA" id="ARBA00023040"/>
    </source>
</evidence>
<evidence type="ECO:0000256" key="11">
    <source>
        <dbReference type="SAM" id="Phobius"/>
    </source>
</evidence>
<evidence type="ECO:0000259" key="12">
    <source>
        <dbReference type="PROSITE" id="PS50262"/>
    </source>
</evidence>
<keyword evidence="6 11" id="KW-0472">Membrane</keyword>
<evidence type="ECO:0000256" key="7">
    <source>
        <dbReference type="ARBA" id="ARBA00023170"/>
    </source>
</evidence>
<keyword evidence="5 10" id="KW-0297">G-protein coupled receptor</keyword>
<feature type="transmembrane region" description="Helical" evidence="11">
    <location>
        <begin position="285"/>
        <end position="305"/>
    </location>
</feature>
<dbReference type="AlphaFoldDB" id="A0A210PUL4"/>
<evidence type="ECO:0000256" key="10">
    <source>
        <dbReference type="RuleBase" id="RU000688"/>
    </source>
</evidence>
<evidence type="ECO:0000256" key="9">
    <source>
        <dbReference type="ARBA" id="ARBA00023224"/>
    </source>
</evidence>
<keyword evidence="7 10" id="KW-0675">Receptor</keyword>
<keyword evidence="3 10" id="KW-0812">Transmembrane</keyword>
<evidence type="ECO:0000256" key="4">
    <source>
        <dbReference type="ARBA" id="ARBA00022989"/>
    </source>
</evidence>
<evidence type="ECO:0000256" key="8">
    <source>
        <dbReference type="ARBA" id="ARBA00023180"/>
    </source>
</evidence>
<comment type="caution">
    <text evidence="13">The sequence shown here is derived from an EMBL/GenBank/DDBJ whole genome shotgun (WGS) entry which is preliminary data.</text>
</comment>
<name>A0A210PUL4_MIZYE</name>
<dbReference type="PROSITE" id="PS00237">
    <property type="entry name" value="G_PROTEIN_RECEP_F1_1"/>
    <property type="match status" value="1"/>
</dbReference>
<evidence type="ECO:0000256" key="1">
    <source>
        <dbReference type="ARBA" id="ARBA00004651"/>
    </source>
</evidence>
<evidence type="ECO:0000313" key="13">
    <source>
        <dbReference type="EMBL" id="OWF40178.1"/>
    </source>
</evidence>
<comment type="similarity">
    <text evidence="10">Belongs to the G-protein coupled receptor 1 family.</text>
</comment>
<keyword evidence="14" id="KW-1185">Reference proteome</keyword>
<dbReference type="SUPFAM" id="SSF81321">
    <property type="entry name" value="Family A G protein-coupled receptor-like"/>
    <property type="match status" value="1"/>
</dbReference>
<dbReference type="InterPro" id="IPR000276">
    <property type="entry name" value="GPCR_Rhodpsn"/>
</dbReference>
<feature type="transmembrane region" description="Helical" evidence="11">
    <location>
        <begin position="47"/>
        <end position="72"/>
    </location>
</feature>
<keyword evidence="4 11" id="KW-1133">Transmembrane helix</keyword>
<feature type="transmembrane region" description="Helical" evidence="11">
    <location>
        <begin position="205"/>
        <end position="228"/>
    </location>
</feature>